<dbReference type="PROSITE" id="PS51257">
    <property type="entry name" value="PROKAR_LIPOPROTEIN"/>
    <property type="match status" value="1"/>
</dbReference>
<evidence type="ECO:0000313" key="1">
    <source>
        <dbReference type="EMBL" id="QWG01442.1"/>
    </source>
</evidence>
<evidence type="ECO:0000313" key="2">
    <source>
        <dbReference type="Proteomes" id="UP000678679"/>
    </source>
</evidence>
<keyword evidence="2" id="KW-1185">Reference proteome</keyword>
<dbReference type="AlphaFoldDB" id="A0AAX1N2G9"/>
<sequence length="231" mass="27272">MKQTSLLFTLLIIIFYSCNNNETSVEYLYPTDIGNNWSYKHERYISDSLIFDQDITIEVIGRKEINGYDCLIFEEQNETKKGERYYTFSENKFLFVGRNYYGFSPIFHLPNHQSNLRIENELFPADSCPVVYDYPLVNNKTWEVINHSNLEVKRIKKVIGDTSITVPAGTFLCKHIHTTDNMGGAFHEFINKEIGLVKKEFLYTNILTDYYGDIVYNKKYRFIDVLEEYNF</sequence>
<dbReference type="Proteomes" id="UP000678679">
    <property type="component" value="Chromosome 1"/>
</dbReference>
<dbReference type="Gene3D" id="2.40.360.20">
    <property type="match status" value="1"/>
</dbReference>
<accession>A0AAX1N2G9</accession>
<organism evidence="1 2">
    <name type="scientific">Flammeovirga yaeyamensis</name>
    <dbReference type="NCBI Taxonomy" id="367791"/>
    <lineage>
        <taxon>Bacteria</taxon>
        <taxon>Pseudomonadati</taxon>
        <taxon>Bacteroidota</taxon>
        <taxon>Cytophagia</taxon>
        <taxon>Cytophagales</taxon>
        <taxon>Flammeovirgaceae</taxon>
        <taxon>Flammeovirga</taxon>
    </lineage>
</organism>
<gene>
    <name evidence="1" type="ORF">KMW28_17510</name>
</gene>
<evidence type="ECO:0008006" key="3">
    <source>
        <dbReference type="Google" id="ProtNLM"/>
    </source>
</evidence>
<dbReference type="KEGG" id="fya:KMW28_17510"/>
<name>A0AAX1N2G9_9BACT</name>
<proteinExistence type="predicted"/>
<protein>
    <recommendedName>
        <fullName evidence="3">DKNYY family protein</fullName>
    </recommendedName>
</protein>
<dbReference type="RefSeq" id="WP_169662927.1">
    <property type="nucleotide sequence ID" value="NZ_CP076132.1"/>
</dbReference>
<reference evidence="1 2" key="1">
    <citation type="submission" date="2021-05" db="EMBL/GenBank/DDBJ databases">
        <title>Comparative genomic studies on the polysaccharide-degrading batcterial strains of the Flammeovirga genus.</title>
        <authorList>
            <person name="Zewei F."/>
            <person name="Zheng Z."/>
            <person name="Yu L."/>
            <person name="Ruyue G."/>
            <person name="Yanhong M."/>
            <person name="Yuanyuan C."/>
            <person name="Jingyan G."/>
            <person name="Wenjun H."/>
        </authorList>
    </citation>
    <scope>NUCLEOTIDE SEQUENCE [LARGE SCALE GENOMIC DNA]</scope>
    <source>
        <strain evidence="1 2">NBRC:100898</strain>
    </source>
</reference>
<dbReference type="EMBL" id="CP076132">
    <property type="protein sequence ID" value="QWG01442.1"/>
    <property type="molecule type" value="Genomic_DNA"/>
</dbReference>